<keyword evidence="1" id="KW-0472">Membrane</keyword>
<dbReference type="KEGG" id="dsi:Dsimw501_GD29016"/>
<feature type="transmembrane region" description="Helical" evidence="1">
    <location>
        <begin position="128"/>
        <end position="148"/>
    </location>
</feature>
<protein>
    <submittedName>
        <fullName evidence="2">Uncharacterized protein</fullName>
    </submittedName>
</protein>
<reference evidence="2" key="2">
    <citation type="submission" date="2014-06" db="EMBL/GenBank/DDBJ databases">
        <authorList>
            <person name="Hu T."/>
            <person name="Eisen M.B."/>
            <person name="Thornton K.R."/>
            <person name="Andolfatto P."/>
        </authorList>
    </citation>
    <scope>NUCLEOTIDE SEQUENCE</scope>
    <source>
        <strain evidence="2">W501</strain>
    </source>
</reference>
<evidence type="ECO:0000313" key="2">
    <source>
        <dbReference type="EMBL" id="KMY91170.1"/>
    </source>
</evidence>
<gene>
    <name evidence="2" type="primary">Dsim\GD29016</name>
    <name evidence="2" type="ORF">Dsimw501_GD29016</name>
</gene>
<dbReference type="AlphaFoldDB" id="A0A0J9TS29"/>
<keyword evidence="1" id="KW-0812">Transmembrane</keyword>
<accession>A0A0J9TS29</accession>
<keyword evidence="1" id="KW-1133">Transmembrane helix</keyword>
<dbReference type="EMBL" id="CM002910">
    <property type="protein sequence ID" value="KMY91170.1"/>
    <property type="molecule type" value="Genomic_DNA"/>
</dbReference>
<dbReference type="Proteomes" id="UP000035880">
    <property type="component" value="Chromosome 2L"/>
</dbReference>
<proteinExistence type="predicted"/>
<dbReference type="OrthoDB" id="7861420at2759"/>
<evidence type="ECO:0000256" key="1">
    <source>
        <dbReference type="SAM" id="Phobius"/>
    </source>
</evidence>
<reference evidence="2" key="3">
    <citation type="submission" date="2015-04" db="EMBL/GenBank/DDBJ databases">
        <authorList>
            <consortium name="FlyBase"/>
        </authorList>
    </citation>
    <scope>NUCLEOTIDE SEQUENCE</scope>
    <source>
        <strain evidence="2">W501</strain>
    </source>
</reference>
<organism evidence="2">
    <name type="scientific">Drosophila simulans</name>
    <name type="common">Fruit fly</name>
    <dbReference type="NCBI Taxonomy" id="7240"/>
    <lineage>
        <taxon>Eukaryota</taxon>
        <taxon>Metazoa</taxon>
        <taxon>Ecdysozoa</taxon>
        <taxon>Arthropoda</taxon>
        <taxon>Hexapoda</taxon>
        <taxon>Insecta</taxon>
        <taxon>Pterygota</taxon>
        <taxon>Neoptera</taxon>
        <taxon>Endopterygota</taxon>
        <taxon>Diptera</taxon>
        <taxon>Brachycera</taxon>
        <taxon>Muscomorpha</taxon>
        <taxon>Ephydroidea</taxon>
        <taxon>Drosophilidae</taxon>
        <taxon>Drosophila</taxon>
        <taxon>Sophophora</taxon>
    </lineage>
</organism>
<reference evidence="2" key="1">
    <citation type="journal article" date="2013" name="Genome Res.">
        <title>A second-generation assembly of the Drosophila simulans genome provides new insights into patterns of lineage-specific divergence.</title>
        <authorList>
            <person name="Hu T.T."/>
            <person name="Eisen M.B."/>
            <person name="Thornton K.R."/>
            <person name="Andolfatto P."/>
        </authorList>
    </citation>
    <scope>NUCLEOTIDE SEQUENCE [LARGE SCALE GENOMIC DNA]</scope>
    <source>
        <strain evidence="2">W501</strain>
    </source>
</reference>
<sequence length="154" mass="17440">METLNTTKIPLSKCTPSSVRFGYREYPPSFQVSPGPPCSPCSPGSPTGFSCTRCARARVASTFRFPAPKPESTIEFQTVCGILWHPTTQTTIRRPRKTQRLLQFLCAIFYMRTKGGTKCRLWLVKVKGWKVFFFLFFLVVRASCWAATDNRGVD</sequence>
<name>A0A0J9TS29_DROSI</name>